<feature type="transmembrane region" description="Helical" evidence="2">
    <location>
        <begin position="89"/>
        <end position="109"/>
    </location>
</feature>
<proteinExistence type="predicted"/>
<keyword evidence="2" id="KW-0472">Membrane</keyword>
<dbReference type="OrthoDB" id="4927953at2759"/>
<comment type="caution">
    <text evidence="3">The sequence shown here is derived from an EMBL/GenBank/DDBJ whole genome shotgun (WGS) entry which is preliminary data.</text>
</comment>
<keyword evidence="2" id="KW-1133">Transmembrane helix</keyword>
<evidence type="ECO:0000256" key="2">
    <source>
        <dbReference type="SAM" id="Phobius"/>
    </source>
</evidence>
<name>A0A9P8WCX6_9HYPO</name>
<dbReference type="Proteomes" id="UP000777438">
    <property type="component" value="Unassembled WGS sequence"/>
</dbReference>
<keyword evidence="2" id="KW-0812">Transmembrane</keyword>
<sequence length="144" mass="15874">MMLFPLDQAPPHAMTSRTASSPAEGEHDFKSPAPDHSTIIKVLALVSVVGWVFFGIMSITCINGQGRAGRWVPEWYLDARGTRRDKMALVIWWMAVVFLWPVILAVLVIKNGVRGMVLHCKGVGSREWDEEQKGGSGEAGRGLE</sequence>
<keyword evidence="4" id="KW-1185">Reference proteome</keyword>
<feature type="transmembrane region" description="Helical" evidence="2">
    <location>
        <begin position="39"/>
        <end position="62"/>
    </location>
</feature>
<evidence type="ECO:0000313" key="4">
    <source>
        <dbReference type="Proteomes" id="UP000777438"/>
    </source>
</evidence>
<dbReference type="EMBL" id="JAGPYM010000005">
    <property type="protein sequence ID" value="KAH6894458.1"/>
    <property type="molecule type" value="Genomic_DNA"/>
</dbReference>
<gene>
    <name evidence="3" type="ORF">B0T10DRAFT_480509</name>
</gene>
<evidence type="ECO:0008006" key="5">
    <source>
        <dbReference type="Google" id="ProtNLM"/>
    </source>
</evidence>
<dbReference type="AlphaFoldDB" id="A0A9P8WCX6"/>
<evidence type="ECO:0000256" key="1">
    <source>
        <dbReference type="SAM" id="MobiDB-lite"/>
    </source>
</evidence>
<feature type="region of interest" description="Disordered" evidence="1">
    <location>
        <begin position="1"/>
        <end position="31"/>
    </location>
</feature>
<organism evidence="3 4">
    <name type="scientific">Thelonectria olida</name>
    <dbReference type="NCBI Taxonomy" id="1576542"/>
    <lineage>
        <taxon>Eukaryota</taxon>
        <taxon>Fungi</taxon>
        <taxon>Dikarya</taxon>
        <taxon>Ascomycota</taxon>
        <taxon>Pezizomycotina</taxon>
        <taxon>Sordariomycetes</taxon>
        <taxon>Hypocreomycetidae</taxon>
        <taxon>Hypocreales</taxon>
        <taxon>Nectriaceae</taxon>
        <taxon>Thelonectria</taxon>
    </lineage>
</organism>
<accession>A0A9P8WCX6</accession>
<reference evidence="3 4" key="1">
    <citation type="journal article" date="2021" name="Nat. Commun.">
        <title>Genetic determinants of endophytism in the Arabidopsis root mycobiome.</title>
        <authorList>
            <person name="Mesny F."/>
            <person name="Miyauchi S."/>
            <person name="Thiergart T."/>
            <person name="Pickel B."/>
            <person name="Atanasova L."/>
            <person name="Karlsson M."/>
            <person name="Huettel B."/>
            <person name="Barry K.W."/>
            <person name="Haridas S."/>
            <person name="Chen C."/>
            <person name="Bauer D."/>
            <person name="Andreopoulos W."/>
            <person name="Pangilinan J."/>
            <person name="LaButti K."/>
            <person name="Riley R."/>
            <person name="Lipzen A."/>
            <person name="Clum A."/>
            <person name="Drula E."/>
            <person name="Henrissat B."/>
            <person name="Kohler A."/>
            <person name="Grigoriev I.V."/>
            <person name="Martin F.M."/>
            <person name="Hacquard S."/>
        </authorList>
    </citation>
    <scope>NUCLEOTIDE SEQUENCE [LARGE SCALE GENOMIC DNA]</scope>
    <source>
        <strain evidence="3 4">MPI-CAGE-CH-0241</strain>
    </source>
</reference>
<evidence type="ECO:0000313" key="3">
    <source>
        <dbReference type="EMBL" id="KAH6894458.1"/>
    </source>
</evidence>
<protein>
    <recommendedName>
        <fullName evidence="5">Transmembrane protein</fullName>
    </recommendedName>
</protein>